<evidence type="ECO:0000256" key="9">
    <source>
        <dbReference type="SAM" id="Phobius"/>
    </source>
</evidence>
<gene>
    <name evidence="10" type="ORF">KME60_04850</name>
</gene>
<evidence type="ECO:0000256" key="6">
    <source>
        <dbReference type="ARBA" id="ARBA00023065"/>
    </source>
</evidence>
<evidence type="ECO:0000256" key="8">
    <source>
        <dbReference type="ARBA" id="ARBA00034708"/>
    </source>
</evidence>
<comment type="caution">
    <text evidence="10">The sequence shown here is derived from an EMBL/GenBank/DDBJ whole genome shotgun (WGS) entry which is preliminary data.</text>
</comment>
<reference evidence="10" key="1">
    <citation type="submission" date="2021-05" db="EMBL/GenBank/DDBJ databases">
        <authorList>
            <person name="Pietrasiak N."/>
            <person name="Ward R."/>
            <person name="Stajich J.E."/>
            <person name="Kurbessoian T."/>
        </authorList>
    </citation>
    <scope>NUCLEOTIDE SEQUENCE</scope>
    <source>
        <strain evidence="10">GSE-NOS-MK-12-04C</strain>
    </source>
</reference>
<dbReference type="PANTHER" id="PTHR33281">
    <property type="entry name" value="UPF0187 PROTEIN YNEE"/>
    <property type="match status" value="1"/>
</dbReference>
<name>A0A951QIZ5_9CYAN</name>
<accession>A0A951QIZ5</accession>
<evidence type="ECO:0000256" key="1">
    <source>
        <dbReference type="ARBA" id="ARBA00004651"/>
    </source>
</evidence>
<dbReference type="InterPro" id="IPR044669">
    <property type="entry name" value="YneE/VCCN1/2-like"/>
</dbReference>
<dbReference type="EMBL" id="JAHHGZ010000004">
    <property type="protein sequence ID" value="MBW4666771.1"/>
    <property type="molecule type" value="Genomic_DNA"/>
</dbReference>
<dbReference type="Pfam" id="PF25539">
    <property type="entry name" value="Bestrophin_2"/>
    <property type="match status" value="1"/>
</dbReference>
<dbReference type="GO" id="GO:0005886">
    <property type="term" value="C:plasma membrane"/>
    <property type="evidence" value="ECO:0007669"/>
    <property type="project" value="UniProtKB-SubCell"/>
</dbReference>
<keyword evidence="4 9" id="KW-0812">Transmembrane</keyword>
<feature type="transmembrane region" description="Helical" evidence="9">
    <location>
        <begin position="51"/>
        <end position="71"/>
    </location>
</feature>
<feature type="transmembrane region" description="Helical" evidence="9">
    <location>
        <begin position="239"/>
        <end position="257"/>
    </location>
</feature>
<dbReference type="PANTHER" id="PTHR33281:SF19">
    <property type="entry name" value="VOLTAGE-DEPENDENT ANION CHANNEL-FORMING PROTEIN YNEE"/>
    <property type="match status" value="1"/>
</dbReference>
<keyword evidence="5 9" id="KW-1133">Transmembrane helix</keyword>
<keyword evidence="2" id="KW-0813">Transport</keyword>
<comment type="similarity">
    <text evidence="8">Belongs to the anion channel-forming bestrophin (TC 1.A.46) family.</text>
</comment>
<feature type="transmembrane region" description="Helical" evidence="9">
    <location>
        <begin position="23"/>
        <end position="45"/>
    </location>
</feature>
<dbReference type="AlphaFoldDB" id="A0A951QIZ5"/>
<evidence type="ECO:0000313" key="11">
    <source>
        <dbReference type="Proteomes" id="UP000729701"/>
    </source>
</evidence>
<reference evidence="10" key="2">
    <citation type="journal article" date="2022" name="Microbiol. Resour. Announc.">
        <title>Metagenome Sequencing to Explore Phylogenomics of Terrestrial Cyanobacteria.</title>
        <authorList>
            <person name="Ward R.D."/>
            <person name="Stajich J.E."/>
            <person name="Johansen J.R."/>
            <person name="Huntemann M."/>
            <person name="Clum A."/>
            <person name="Foster B."/>
            <person name="Foster B."/>
            <person name="Roux S."/>
            <person name="Palaniappan K."/>
            <person name="Varghese N."/>
            <person name="Mukherjee S."/>
            <person name="Reddy T.B.K."/>
            <person name="Daum C."/>
            <person name="Copeland A."/>
            <person name="Chen I.A."/>
            <person name="Ivanova N.N."/>
            <person name="Kyrpides N.C."/>
            <person name="Shapiro N."/>
            <person name="Eloe-Fadrosh E.A."/>
            <person name="Pietrasiak N."/>
        </authorList>
    </citation>
    <scope>NUCLEOTIDE SEQUENCE</scope>
    <source>
        <strain evidence="10">GSE-NOS-MK-12-04C</strain>
    </source>
</reference>
<proteinExistence type="inferred from homology"/>
<feature type="transmembrane region" description="Helical" evidence="9">
    <location>
        <begin position="214"/>
        <end position="233"/>
    </location>
</feature>
<evidence type="ECO:0000313" key="10">
    <source>
        <dbReference type="EMBL" id="MBW4666771.1"/>
    </source>
</evidence>
<keyword evidence="3" id="KW-1003">Cell membrane</keyword>
<evidence type="ECO:0000256" key="4">
    <source>
        <dbReference type="ARBA" id="ARBA00022692"/>
    </source>
</evidence>
<keyword evidence="7 9" id="KW-0472">Membrane</keyword>
<comment type="subcellular location">
    <subcellularLocation>
        <location evidence="1">Cell membrane</location>
        <topology evidence="1">Multi-pass membrane protein</topology>
    </subcellularLocation>
</comment>
<dbReference type="Proteomes" id="UP000729701">
    <property type="component" value="Unassembled WGS sequence"/>
</dbReference>
<sequence>MTADNAKWFKVAFQVRGSVVPAVFPRVLLCSGLGFLISLSQYLGYSLPEDIFADVTNNVAYNLVLGLLLVFRTNTANDRYWEGRKSWGGMIVNILNLGRKIRSSVAETEAVDTQNKAAALRLLAAFAVATKLHLRDNGVNSELEPLLNQSQYLELKEAKNKPLKIAVWIGDYLKQQQISDRLRMDELISMNTSVDNMVEAMIACDRILKTPMPIAYAIYLKRLLLIYCFVLPLQLVHDLGWWTTVIVALISFILLGIEEIGNQIEDPFGGDSNDLPLDDLCTTTVKNLEELGVR</sequence>
<protein>
    <recommendedName>
        <fullName evidence="12">Bestrophin, RFP-TM, chloride channel</fullName>
    </recommendedName>
</protein>
<organism evidence="10 11">
    <name type="scientific">Cyanomargarita calcarea GSE-NOS-MK-12-04C</name>
    <dbReference type="NCBI Taxonomy" id="2839659"/>
    <lineage>
        <taxon>Bacteria</taxon>
        <taxon>Bacillati</taxon>
        <taxon>Cyanobacteriota</taxon>
        <taxon>Cyanophyceae</taxon>
        <taxon>Nostocales</taxon>
        <taxon>Cyanomargaritaceae</taxon>
        <taxon>Cyanomargarita</taxon>
    </lineage>
</organism>
<keyword evidence="6" id="KW-0406">Ion transport</keyword>
<evidence type="ECO:0000256" key="5">
    <source>
        <dbReference type="ARBA" id="ARBA00022989"/>
    </source>
</evidence>
<evidence type="ECO:0000256" key="7">
    <source>
        <dbReference type="ARBA" id="ARBA00023136"/>
    </source>
</evidence>
<dbReference type="GO" id="GO:0005254">
    <property type="term" value="F:chloride channel activity"/>
    <property type="evidence" value="ECO:0007669"/>
    <property type="project" value="InterPro"/>
</dbReference>
<evidence type="ECO:0000256" key="3">
    <source>
        <dbReference type="ARBA" id="ARBA00022475"/>
    </source>
</evidence>
<evidence type="ECO:0000256" key="2">
    <source>
        <dbReference type="ARBA" id="ARBA00022448"/>
    </source>
</evidence>
<evidence type="ECO:0008006" key="12">
    <source>
        <dbReference type="Google" id="ProtNLM"/>
    </source>
</evidence>